<name>A0A512BY74_9HYPH</name>
<accession>A0A512BY74</accession>
<evidence type="ECO:0000256" key="1">
    <source>
        <dbReference type="SAM" id="Coils"/>
    </source>
</evidence>
<dbReference type="RefSeq" id="WP_170285064.1">
    <property type="nucleotide sequence ID" value="NZ_BJYU01000080.1"/>
</dbReference>
<keyword evidence="1" id="KW-0175">Coiled coil</keyword>
<protein>
    <submittedName>
        <fullName evidence="2">Uncharacterized protein</fullName>
    </submittedName>
</protein>
<evidence type="ECO:0000313" key="2">
    <source>
        <dbReference type="EMBL" id="GEO16905.1"/>
    </source>
</evidence>
<organism evidence="2 3">
    <name type="scientific">Microvirga aerophila</name>
    <dbReference type="NCBI Taxonomy" id="670291"/>
    <lineage>
        <taxon>Bacteria</taxon>
        <taxon>Pseudomonadati</taxon>
        <taxon>Pseudomonadota</taxon>
        <taxon>Alphaproteobacteria</taxon>
        <taxon>Hyphomicrobiales</taxon>
        <taxon>Methylobacteriaceae</taxon>
        <taxon>Microvirga</taxon>
    </lineage>
</organism>
<dbReference type="Proteomes" id="UP000321085">
    <property type="component" value="Unassembled WGS sequence"/>
</dbReference>
<comment type="caution">
    <text evidence="2">The sequence shown here is derived from an EMBL/GenBank/DDBJ whole genome shotgun (WGS) entry which is preliminary data.</text>
</comment>
<proteinExistence type="predicted"/>
<feature type="coiled-coil region" evidence="1">
    <location>
        <begin position="348"/>
        <end position="404"/>
    </location>
</feature>
<dbReference type="EMBL" id="BJYU01000080">
    <property type="protein sequence ID" value="GEO16905.1"/>
    <property type="molecule type" value="Genomic_DNA"/>
</dbReference>
<keyword evidence="3" id="KW-1185">Reference proteome</keyword>
<evidence type="ECO:0000313" key="3">
    <source>
        <dbReference type="Proteomes" id="UP000321085"/>
    </source>
</evidence>
<sequence>MPIARAIEEVRFPYGARHAQMQMSPPPGTPPLTIVGGTLQAMFERAFSREAITGGRPTAREWVAALGALEKELKQCSANPAHWHHKGVSCPWCRMEGATGVPLFPVIVQTSGGMIFDIETLWRQIEAVPHPDPAPELGSGAVTPSEAAKALSGSYWKGTAAAAVVAIGLILIGLNGGGVFVFLAGIGAFFGIRAMMNKSKDIDGFRATRDAAQEKWKQVEADWLKRAGPDAFDAKKRQLEGLRREWNNIPNVRHRKLEELRNNQRAIQLNRFLDAFGIDKARIPGIGSGRKQTLESFGIETAADVKRAALQRVPGFGPKNQQRMLDWRQAIENKFVFDPTRAIDPQDIAKVEQEVLAERRRIQDLMNQGLAELRQLRAQVDATRQHMKAQAEAAKAAYLQAEADNVAASK</sequence>
<reference evidence="2 3" key="1">
    <citation type="submission" date="2019-07" db="EMBL/GenBank/DDBJ databases">
        <title>Whole genome shotgun sequence of Microvirga aerophila NBRC 106136.</title>
        <authorList>
            <person name="Hosoyama A."/>
            <person name="Uohara A."/>
            <person name="Ohji S."/>
            <person name="Ichikawa N."/>
        </authorList>
    </citation>
    <scope>NUCLEOTIDE SEQUENCE [LARGE SCALE GENOMIC DNA]</scope>
    <source>
        <strain evidence="2 3">NBRC 106136</strain>
    </source>
</reference>
<gene>
    <name evidence="2" type="ORF">MAE02_46010</name>
</gene>
<dbReference type="AlphaFoldDB" id="A0A512BY74"/>